<keyword evidence="6 8" id="KW-1133">Transmembrane helix</keyword>
<sequence length="325" mass="33758">MVADVKERQGFAGIVLPSLRGATGPLIGLIVLCLFLTFATDKFLSVRNFLNVLDQITVLGVMAVGMTMVILIGGIDLAVGSVMALAMMVLGYLNVVAGVPMALAIPLALAAAALNGLIAGLLITRFNVPAFIATLAMMSITRGLANMITDGQQIIGFPAWFNMMAIVRFGGFLTLTVAVMIVVFIVGLLYQRYRHGGRVLYAIGGNAEVARLAGINVQRATVLVYVVCSFLAGLSGMVLAARLDSVQPSSGVSYELDAIAAVVIGGTSLSGGTGGIGGTIIGVLIIGVLRNGLNLLSVSPFMQQVIIGAVIVLAVTAETYRKRKS</sequence>
<proteinExistence type="predicted"/>
<feature type="transmembrane region" description="Helical" evidence="8">
    <location>
        <begin position="22"/>
        <end position="40"/>
    </location>
</feature>
<evidence type="ECO:0000256" key="7">
    <source>
        <dbReference type="ARBA" id="ARBA00023136"/>
    </source>
</evidence>
<dbReference type="EMBL" id="WUMK01000010">
    <property type="protein sequence ID" value="MXN48398.1"/>
    <property type="molecule type" value="Genomic_DNA"/>
</dbReference>
<keyword evidence="10" id="KW-1185">Reference proteome</keyword>
<feature type="transmembrane region" description="Helical" evidence="8">
    <location>
        <begin position="52"/>
        <end position="72"/>
    </location>
</feature>
<evidence type="ECO:0000256" key="8">
    <source>
        <dbReference type="SAM" id="Phobius"/>
    </source>
</evidence>
<keyword evidence="2" id="KW-0813">Transport</keyword>
<protein>
    <submittedName>
        <fullName evidence="9">ABC transporter permease</fullName>
    </submittedName>
</protein>
<comment type="caution">
    <text evidence="9">The sequence shown here is derived from an EMBL/GenBank/DDBJ whole genome shotgun (WGS) entry which is preliminary data.</text>
</comment>
<dbReference type="PANTHER" id="PTHR32196:SF21">
    <property type="entry name" value="ABC TRANSPORTER PERMEASE PROTEIN YPHD-RELATED"/>
    <property type="match status" value="1"/>
</dbReference>
<dbReference type="PANTHER" id="PTHR32196">
    <property type="entry name" value="ABC TRANSPORTER PERMEASE PROTEIN YPHD-RELATED-RELATED"/>
    <property type="match status" value="1"/>
</dbReference>
<dbReference type="RefSeq" id="WP_160861891.1">
    <property type="nucleotide sequence ID" value="NZ_WUMK01000010.1"/>
</dbReference>
<keyword evidence="7 8" id="KW-0472">Membrane</keyword>
<evidence type="ECO:0000256" key="2">
    <source>
        <dbReference type="ARBA" id="ARBA00022448"/>
    </source>
</evidence>
<dbReference type="Proteomes" id="UP000435802">
    <property type="component" value="Unassembled WGS sequence"/>
</dbReference>
<name>A0A6N8SKW0_9HYPH</name>
<feature type="transmembrane region" description="Helical" evidence="8">
    <location>
        <begin position="222"/>
        <end position="241"/>
    </location>
</feature>
<evidence type="ECO:0000256" key="6">
    <source>
        <dbReference type="ARBA" id="ARBA00022989"/>
    </source>
</evidence>
<evidence type="ECO:0000256" key="5">
    <source>
        <dbReference type="ARBA" id="ARBA00022692"/>
    </source>
</evidence>
<evidence type="ECO:0000256" key="3">
    <source>
        <dbReference type="ARBA" id="ARBA00022475"/>
    </source>
</evidence>
<dbReference type="AlphaFoldDB" id="A0A6N8SKW0"/>
<evidence type="ECO:0000313" key="10">
    <source>
        <dbReference type="Proteomes" id="UP000435802"/>
    </source>
</evidence>
<dbReference type="InterPro" id="IPR001851">
    <property type="entry name" value="ABC_transp_permease"/>
</dbReference>
<dbReference type="GO" id="GO:0005886">
    <property type="term" value="C:plasma membrane"/>
    <property type="evidence" value="ECO:0007669"/>
    <property type="project" value="UniProtKB-SubCell"/>
</dbReference>
<feature type="transmembrane region" description="Helical" evidence="8">
    <location>
        <begin position="128"/>
        <end position="145"/>
    </location>
</feature>
<evidence type="ECO:0000313" key="9">
    <source>
        <dbReference type="EMBL" id="MXN48398.1"/>
    </source>
</evidence>
<organism evidence="9 10">
    <name type="scientific">Shinella kummerowiae</name>
    <dbReference type="NCBI Taxonomy" id="417745"/>
    <lineage>
        <taxon>Bacteria</taxon>
        <taxon>Pseudomonadati</taxon>
        <taxon>Pseudomonadota</taxon>
        <taxon>Alphaproteobacteria</taxon>
        <taxon>Hyphomicrobiales</taxon>
        <taxon>Rhizobiaceae</taxon>
        <taxon>Shinella</taxon>
    </lineage>
</organism>
<evidence type="ECO:0000256" key="4">
    <source>
        <dbReference type="ARBA" id="ARBA00022519"/>
    </source>
</evidence>
<evidence type="ECO:0000256" key="1">
    <source>
        <dbReference type="ARBA" id="ARBA00004651"/>
    </source>
</evidence>
<dbReference type="OrthoDB" id="6384190at2"/>
<accession>A0A6N8SKW0</accession>
<keyword evidence="5 8" id="KW-0812">Transmembrane</keyword>
<keyword evidence="3" id="KW-1003">Cell membrane</keyword>
<feature type="transmembrane region" description="Helical" evidence="8">
    <location>
        <begin position="301"/>
        <end position="320"/>
    </location>
</feature>
<dbReference type="CDD" id="cd06579">
    <property type="entry name" value="TM_PBP1_transp_AraH_like"/>
    <property type="match status" value="1"/>
</dbReference>
<feature type="transmembrane region" description="Helical" evidence="8">
    <location>
        <begin position="166"/>
        <end position="190"/>
    </location>
</feature>
<gene>
    <name evidence="9" type="ORF">GR138_24600</name>
</gene>
<dbReference type="Pfam" id="PF02653">
    <property type="entry name" value="BPD_transp_2"/>
    <property type="match status" value="1"/>
</dbReference>
<reference evidence="9 10" key="1">
    <citation type="submission" date="2019-12" db="EMBL/GenBank/DDBJ databases">
        <title>Shinella kummerowiae sp. nov., a symbiotic bacterium isolated from root nodules of the herbal legume Kummerowia stipulacea.</title>
        <authorList>
            <person name="Gao J."/>
        </authorList>
    </citation>
    <scope>NUCLEOTIDE SEQUENCE [LARGE SCALE GENOMIC DNA]</scope>
    <source>
        <strain evidence="9 10">CCBAU 25048</strain>
    </source>
</reference>
<comment type="subcellular location">
    <subcellularLocation>
        <location evidence="1">Cell membrane</location>
        <topology evidence="1">Multi-pass membrane protein</topology>
    </subcellularLocation>
</comment>
<dbReference type="GO" id="GO:0022857">
    <property type="term" value="F:transmembrane transporter activity"/>
    <property type="evidence" value="ECO:0007669"/>
    <property type="project" value="InterPro"/>
</dbReference>
<keyword evidence="4" id="KW-0997">Cell inner membrane</keyword>
<feature type="transmembrane region" description="Helical" evidence="8">
    <location>
        <begin position="262"/>
        <end position="289"/>
    </location>
</feature>